<protein>
    <submittedName>
        <fullName evidence="1">Uncharacterized protein</fullName>
    </submittedName>
</protein>
<dbReference type="AlphaFoldDB" id="A0A101LYK6"/>
<evidence type="ECO:0000313" key="1">
    <source>
        <dbReference type="EMBL" id="KUM47724.1"/>
    </source>
</evidence>
<proteinExistence type="predicted"/>
<organism evidence="1">
    <name type="scientific">Picea glauca</name>
    <name type="common">White spruce</name>
    <name type="synonym">Pinus glauca</name>
    <dbReference type="NCBI Taxonomy" id="3330"/>
    <lineage>
        <taxon>Eukaryota</taxon>
        <taxon>Viridiplantae</taxon>
        <taxon>Streptophyta</taxon>
        <taxon>Embryophyta</taxon>
        <taxon>Tracheophyta</taxon>
        <taxon>Spermatophyta</taxon>
        <taxon>Pinopsida</taxon>
        <taxon>Pinidae</taxon>
        <taxon>Conifers I</taxon>
        <taxon>Pinales</taxon>
        <taxon>Pinaceae</taxon>
        <taxon>Picea</taxon>
    </lineage>
</organism>
<reference evidence="1" key="1">
    <citation type="journal article" date="2015" name="Genome Biol. Evol.">
        <title>Organellar Genomes of White Spruce (Picea glauca): Assembly and Annotation.</title>
        <authorList>
            <person name="Jackman S.D."/>
            <person name="Warren R.L."/>
            <person name="Gibb E.A."/>
            <person name="Vandervalk B.P."/>
            <person name="Mohamadi H."/>
            <person name="Chu J."/>
            <person name="Raymond A."/>
            <person name="Pleasance S."/>
            <person name="Coope R."/>
            <person name="Wildung M.R."/>
            <person name="Ritland C.E."/>
            <person name="Bousquet J."/>
            <person name="Jones S.J."/>
            <person name="Bohlmann J."/>
            <person name="Birol I."/>
        </authorList>
    </citation>
    <scope>NUCLEOTIDE SEQUENCE [LARGE SCALE GENOMIC DNA]</scope>
    <source>
        <tissue evidence="1">Flushing bud</tissue>
    </source>
</reference>
<dbReference type="EMBL" id="LKAM01000007">
    <property type="protein sequence ID" value="KUM47724.1"/>
    <property type="molecule type" value="Genomic_DNA"/>
</dbReference>
<name>A0A101LYK6_PICGL</name>
<keyword evidence="1" id="KW-0496">Mitochondrion</keyword>
<geneLocation type="mitochondrion" evidence="1"/>
<comment type="caution">
    <text evidence="1">The sequence shown here is derived from an EMBL/GenBank/DDBJ whole genome shotgun (WGS) entry which is preliminary data.</text>
</comment>
<gene>
    <name evidence="1" type="ORF">ABT39_MTgene5911</name>
</gene>
<sequence>MVLMFHIKIQLFTDRIVPLLSLQVPPKLKKLGSALLMTGPTRTHL</sequence>
<accession>A0A101LYK6</accession>